<dbReference type="EMBL" id="JAAKFZ010000012">
    <property type="protein sequence ID" value="NGL84276.1"/>
    <property type="molecule type" value="Genomic_DNA"/>
</dbReference>
<dbReference type="NCBIfam" id="NF033837">
    <property type="entry name" value="GarQ_core"/>
    <property type="match status" value="1"/>
</dbReference>
<proteinExistence type="predicted"/>
<organism evidence="1 2">
    <name type="scientific">Streptococcus equi subsp. ruminatorum</name>
    <dbReference type="NCBI Taxonomy" id="254358"/>
    <lineage>
        <taxon>Bacteria</taxon>
        <taxon>Bacillati</taxon>
        <taxon>Bacillota</taxon>
        <taxon>Bacilli</taxon>
        <taxon>Lactobacillales</taxon>
        <taxon>Streptococcaceae</taxon>
        <taxon>Streptococcus</taxon>
    </lineage>
</organism>
<dbReference type="Proteomes" id="UP000479499">
    <property type="component" value="Unassembled WGS sequence"/>
</dbReference>
<evidence type="ECO:0000313" key="1">
    <source>
        <dbReference type="EMBL" id="NGL84276.1"/>
    </source>
</evidence>
<dbReference type="AlphaFoldDB" id="A0A6M1KSY9"/>
<sequence>MNTTLMKQFEIIDTDKLAHVEGGGKGNCQFVMAGSNGYACRYSNGEWGYIVTKSNVEATKDVIVNGWISSLGGGYFHPGYRG</sequence>
<reference evidence="1 2" key="1">
    <citation type="submission" date="2020-02" db="EMBL/GenBank/DDBJ databases">
        <title>M-like protein SrM is not crucial to the virulence of a novel isolate of Streptococcus equi subsp. ruminatorum from Macaca mulatta.</title>
        <authorList>
            <person name="Guo G."/>
            <person name="Cheng L."/>
            <person name="Zhang W."/>
        </authorList>
    </citation>
    <scope>NUCLEOTIDE SEQUENCE [LARGE SCALE GENOMIC DNA]</scope>
    <source>
        <strain evidence="1 2">FJ1804</strain>
    </source>
</reference>
<evidence type="ECO:0000313" key="2">
    <source>
        <dbReference type="Proteomes" id="UP000479499"/>
    </source>
</evidence>
<gene>
    <name evidence="1" type="ORF">G5B50_05765</name>
</gene>
<name>A0A6M1KSY9_9STRE</name>
<comment type="caution">
    <text evidence="1">The sequence shown here is derived from an EMBL/GenBank/DDBJ whole genome shotgun (WGS) entry which is preliminary data.</text>
</comment>
<protein>
    <submittedName>
        <fullName evidence="1">Garvicin Q family class II bacteriocin</fullName>
    </submittedName>
</protein>
<dbReference type="RefSeq" id="WP_164336208.1">
    <property type="nucleotide sequence ID" value="NZ_JAAKFZ010000012.1"/>
</dbReference>
<accession>A0A6M1KSY9</accession>